<evidence type="ECO:0000313" key="2">
    <source>
        <dbReference type="EMBL" id="SCU67349.1"/>
    </source>
</evidence>
<feature type="region of interest" description="Disordered" evidence="1">
    <location>
        <begin position="303"/>
        <end position="324"/>
    </location>
</feature>
<name>A0A1G4I696_TRYEQ</name>
<dbReference type="VEuPathDB" id="TriTrypDB:TEOVI_000502600"/>
<dbReference type="RefSeq" id="XP_067078678.1">
    <property type="nucleotide sequence ID" value="XM_067222577.1"/>
</dbReference>
<evidence type="ECO:0008006" key="4">
    <source>
        <dbReference type="Google" id="ProtNLM"/>
    </source>
</evidence>
<proteinExistence type="predicted"/>
<feature type="compositionally biased region" description="Acidic residues" evidence="1">
    <location>
        <begin position="303"/>
        <end position="312"/>
    </location>
</feature>
<accession>A0A1G4I696</accession>
<gene>
    <name evidence="2" type="ORF">TEOVI_000502600</name>
</gene>
<sequence length="358" mass="37681">MEVVGRGRHAVMSIAASSTCPTTFGSLDTVGAVTLWDTRLKQKDYARVEAGPTVAAEGDATELLLAADVHMALVLAGEWITSYDLRRHAKLCSYRHTCELATFLGGTHPQRETTTLVVDEDGAITPFSLLECSPTAHLPACFSGGGQTIDAPSFGSLSNWCCGLGFVKRQQQDVAPLLCAIGMDGGGAIFSSPNRQEGEFNLLGDDWLVPSSGEVINPPLLTTCSFMESYVAIGRANGMYSIATATEDGDSIMEIFASPGHAHNNLSVIGWTGTPRPRLVTCSVCGEVSAWDVLPLLELEMEESVGDVEEGDPPPLDTSGSVREATGQMASVNCGVVIGGSRLVVGDTMGFVTTCNVA</sequence>
<evidence type="ECO:0000256" key="1">
    <source>
        <dbReference type="SAM" id="MobiDB-lite"/>
    </source>
</evidence>
<dbReference type="GeneID" id="92378966"/>
<reference evidence="2" key="1">
    <citation type="submission" date="2016-09" db="EMBL/GenBank/DDBJ databases">
        <authorList>
            <person name="Hebert L."/>
            <person name="Moumen B."/>
        </authorList>
    </citation>
    <scope>NUCLEOTIDE SEQUENCE [LARGE SCALE GENOMIC DNA]</scope>
    <source>
        <strain evidence="2">OVI</strain>
    </source>
</reference>
<protein>
    <recommendedName>
        <fullName evidence="4">Guanine nucleotide-binding protein subunit beta-like protein</fullName>
    </recommendedName>
</protein>
<organism evidence="2 3">
    <name type="scientific">Trypanosoma equiperdum</name>
    <dbReference type="NCBI Taxonomy" id="5694"/>
    <lineage>
        <taxon>Eukaryota</taxon>
        <taxon>Discoba</taxon>
        <taxon>Euglenozoa</taxon>
        <taxon>Kinetoplastea</taxon>
        <taxon>Metakinetoplastina</taxon>
        <taxon>Trypanosomatida</taxon>
        <taxon>Trypanosomatidae</taxon>
        <taxon>Trypanosoma</taxon>
    </lineage>
</organism>
<comment type="caution">
    <text evidence="2">The sequence shown here is derived from an EMBL/GenBank/DDBJ whole genome shotgun (WGS) entry which is preliminary data.</text>
</comment>
<evidence type="ECO:0000313" key="3">
    <source>
        <dbReference type="Proteomes" id="UP000195570"/>
    </source>
</evidence>
<keyword evidence="3" id="KW-1185">Reference proteome</keyword>
<dbReference type="Proteomes" id="UP000195570">
    <property type="component" value="Unassembled WGS sequence"/>
</dbReference>
<dbReference type="EMBL" id="CZPT02000727">
    <property type="protein sequence ID" value="SCU67349.1"/>
    <property type="molecule type" value="Genomic_DNA"/>
</dbReference>
<dbReference type="AlphaFoldDB" id="A0A1G4I696"/>